<keyword evidence="1" id="KW-0472">Membrane</keyword>
<evidence type="ECO:0000313" key="2">
    <source>
        <dbReference type="EMBL" id="AJQ92410.1"/>
    </source>
</evidence>
<dbReference type="STRING" id="1445510.YC6258_00360"/>
<feature type="transmembrane region" description="Helical" evidence="1">
    <location>
        <begin position="6"/>
        <end position="28"/>
    </location>
</feature>
<evidence type="ECO:0000256" key="1">
    <source>
        <dbReference type="SAM" id="Phobius"/>
    </source>
</evidence>
<dbReference type="AlphaFoldDB" id="A0A0C5UYM7"/>
<protein>
    <submittedName>
        <fullName evidence="2">Tfp pilus assembly protein PilE</fullName>
    </submittedName>
</protein>
<dbReference type="EMBL" id="CP007142">
    <property type="protein sequence ID" value="AJQ92410.1"/>
    <property type="molecule type" value="Genomic_DNA"/>
</dbReference>
<dbReference type="KEGG" id="gsn:YC6258_00360"/>
<accession>A0A0C5UYM7</accession>
<dbReference type="PATRIC" id="fig|1445510.3.peg.350"/>
<dbReference type="Pfam" id="PF07963">
    <property type="entry name" value="N_methyl"/>
    <property type="match status" value="1"/>
</dbReference>
<dbReference type="InterPro" id="IPR012902">
    <property type="entry name" value="N_methyl_site"/>
</dbReference>
<reference evidence="2 3" key="1">
    <citation type="submission" date="2014-01" db="EMBL/GenBank/DDBJ databases">
        <title>Full genme sequencing of cellulolytic bacterium Gynuella sunshinyii YC6258T gen. nov., sp. nov.</title>
        <authorList>
            <person name="Khan H."/>
            <person name="Chung E.J."/>
            <person name="Chung Y.R."/>
        </authorList>
    </citation>
    <scope>NUCLEOTIDE SEQUENCE [LARGE SCALE GENOMIC DNA]</scope>
    <source>
        <strain evidence="2 3">YC6258</strain>
    </source>
</reference>
<dbReference type="Proteomes" id="UP000032266">
    <property type="component" value="Chromosome"/>
</dbReference>
<dbReference type="GO" id="GO:0043683">
    <property type="term" value="P:type IV pilus assembly"/>
    <property type="evidence" value="ECO:0007669"/>
    <property type="project" value="InterPro"/>
</dbReference>
<dbReference type="OrthoDB" id="5296638at2"/>
<proteinExistence type="predicted"/>
<organism evidence="2 3">
    <name type="scientific">Gynuella sunshinyii YC6258</name>
    <dbReference type="NCBI Taxonomy" id="1445510"/>
    <lineage>
        <taxon>Bacteria</taxon>
        <taxon>Pseudomonadati</taxon>
        <taxon>Pseudomonadota</taxon>
        <taxon>Gammaproteobacteria</taxon>
        <taxon>Oceanospirillales</taxon>
        <taxon>Saccharospirillaceae</taxon>
        <taxon>Gynuella</taxon>
    </lineage>
</organism>
<evidence type="ECO:0000313" key="3">
    <source>
        <dbReference type="Proteomes" id="UP000032266"/>
    </source>
</evidence>
<sequence>MKQKFSGFTLIEIMVVIAIISILAAVAYPSYMSQVRKSNRSDAKVVLSNVAQQLQRCFTAVGTYKPAAAGTCSVVDSITGSGVVSGEGYYVVKVANADLTATSYLLKATPVAGKVQANDKECAVFSLTQTGVRGAKNDGGTDTSSTCW</sequence>
<dbReference type="PANTHER" id="PTHR30093">
    <property type="entry name" value="GENERAL SECRETION PATHWAY PROTEIN G"/>
    <property type="match status" value="1"/>
</dbReference>
<dbReference type="PROSITE" id="PS00409">
    <property type="entry name" value="PROKAR_NTER_METHYL"/>
    <property type="match status" value="1"/>
</dbReference>
<name>A0A0C5UYM7_9GAMM</name>
<dbReference type="InterPro" id="IPR045584">
    <property type="entry name" value="Pilin-like"/>
</dbReference>
<dbReference type="InterPro" id="IPR031982">
    <property type="entry name" value="PilE-like"/>
</dbReference>
<keyword evidence="1" id="KW-0812">Transmembrane</keyword>
<dbReference type="HOGENOM" id="CLU_091705_6_1_6"/>
<keyword evidence="3" id="KW-1185">Reference proteome</keyword>
<dbReference type="NCBIfam" id="TIGR02532">
    <property type="entry name" value="IV_pilin_GFxxxE"/>
    <property type="match status" value="1"/>
</dbReference>
<dbReference type="Gene3D" id="3.30.700.10">
    <property type="entry name" value="Glycoprotein, Type 4 Pilin"/>
    <property type="match status" value="1"/>
</dbReference>
<dbReference type="RefSeq" id="WP_044615482.1">
    <property type="nucleotide sequence ID" value="NZ_CP007142.1"/>
</dbReference>
<dbReference type="PANTHER" id="PTHR30093:SF47">
    <property type="entry name" value="TYPE IV PILUS NON-CORE MINOR PILIN PILE"/>
    <property type="match status" value="1"/>
</dbReference>
<gene>
    <name evidence="2" type="ORF">YC6258_00360</name>
</gene>
<dbReference type="SUPFAM" id="SSF54523">
    <property type="entry name" value="Pili subunits"/>
    <property type="match status" value="1"/>
</dbReference>
<dbReference type="Pfam" id="PF16732">
    <property type="entry name" value="ComP_DUS"/>
    <property type="match status" value="1"/>
</dbReference>
<keyword evidence="1" id="KW-1133">Transmembrane helix</keyword>